<evidence type="ECO:0000256" key="9">
    <source>
        <dbReference type="ARBA" id="ARBA00023136"/>
    </source>
</evidence>
<keyword evidence="13" id="KW-1185">Reference proteome</keyword>
<evidence type="ECO:0000256" key="4">
    <source>
        <dbReference type="ARBA" id="ARBA00022475"/>
    </source>
</evidence>
<evidence type="ECO:0000313" key="12">
    <source>
        <dbReference type="EMBL" id="BCZ18621.1"/>
    </source>
</evidence>
<keyword evidence="5" id="KW-0997">Cell inner membrane</keyword>
<evidence type="ECO:0000256" key="7">
    <source>
        <dbReference type="ARBA" id="ARBA00022927"/>
    </source>
</evidence>
<dbReference type="Gene3D" id="3.30.420.270">
    <property type="match status" value="1"/>
</dbReference>
<evidence type="ECO:0000256" key="11">
    <source>
        <dbReference type="SAM" id="Phobius"/>
    </source>
</evidence>
<keyword evidence="7 10" id="KW-0653">Protein transport</keyword>
<comment type="similarity">
    <text evidence="2 10">Belongs to the ExbD/TolR family.</text>
</comment>
<keyword evidence="9 11" id="KW-0472">Membrane</keyword>
<keyword evidence="8 11" id="KW-1133">Transmembrane helix</keyword>
<evidence type="ECO:0000256" key="6">
    <source>
        <dbReference type="ARBA" id="ARBA00022692"/>
    </source>
</evidence>
<evidence type="ECO:0000256" key="5">
    <source>
        <dbReference type="ARBA" id="ARBA00022519"/>
    </source>
</evidence>
<sequence>MMDFEVWDNDRPELNITPLVDIMLVLLAILMTATPTITYKENIQLPHGSKSAKAPKTQFLEVRMDLAGKIYVNEHTYSLANFADSFHLWAKHLDKSMAVHVRADKRLTYDKIIYLLKSLREAGFYKVSLVTSA</sequence>
<dbReference type="Proteomes" id="UP000826146">
    <property type="component" value="Chromosome"/>
</dbReference>
<gene>
    <name evidence="12" type="primary">exbD_1</name>
    <name evidence="12" type="ORF">NHP190012_02630</name>
</gene>
<dbReference type="EMBL" id="AP024819">
    <property type="protein sequence ID" value="BCZ18621.1"/>
    <property type="molecule type" value="Genomic_DNA"/>
</dbReference>
<feature type="transmembrane region" description="Helical" evidence="11">
    <location>
        <begin position="20"/>
        <end position="39"/>
    </location>
</feature>
<name>A0ABM7SF88_9HELI</name>
<evidence type="ECO:0000256" key="3">
    <source>
        <dbReference type="ARBA" id="ARBA00022448"/>
    </source>
</evidence>
<evidence type="ECO:0000256" key="1">
    <source>
        <dbReference type="ARBA" id="ARBA00004249"/>
    </source>
</evidence>
<dbReference type="Pfam" id="PF02472">
    <property type="entry name" value="ExbD"/>
    <property type="match status" value="1"/>
</dbReference>
<evidence type="ECO:0000313" key="13">
    <source>
        <dbReference type="Proteomes" id="UP000826146"/>
    </source>
</evidence>
<dbReference type="InterPro" id="IPR003400">
    <property type="entry name" value="ExbD"/>
</dbReference>
<evidence type="ECO:0000256" key="8">
    <source>
        <dbReference type="ARBA" id="ARBA00022989"/>
    </source>
</evidence>
<reference evidence="12 13" key="1">
    <citation type="submission" date="2021-07" db="EMBL/GenBank/DDBJ databases">
        <title>Novel Helicobacter sp. Isolated from a cat.</title>
        <authorList>
            <person name="Rimbara E."/>
            <person name="Suzuki M."/>
        </authorList>
    </citation>
    <scope>NUCLEOTIDE SEQUENCE [LARGE SCALE GENOMIC DNA]</scope>
    <source>
        <strain evidence="13">NHP19-012</strain>
    </source>
</reference>
<keyword evidence="3 10" id="KW-0813">Transport</keyword>
<organism evidence="12 13">
    <name type="scientific">Helicobacter gastrofelis</name>
    <dbReference type="NCBI Taxonomy" id="2849642"/>
    <lineage>
        <taxon>Bacteria</taxon>
        <taxon>Pseudomonadati</taxon>
        <taxon>Campylobacterota</taxon>
        <taxon>Epsilonproteobacteria</taxon>
        <taxon>Campylobacterales</taxon>
        <taxon>Helicobacteraceae</taxon>
        <taxon>Helicobacter</taxon>
    </lineage>
</organism>
<protein>
    <submittedName>
        <fullName evidence="12">Biopolymer transport protein ExbD</fullName>
    </submittedName>
</protein>
<accession>A0ABM7SF88</accession>
<keyword evidence="4" id="KW-1003">Cell membrane</keyword>
<evidence type="ECO:0000256" key="2">
    <source>
        <dbReference type="ARBA" id="ARBA00005811"/>
    </source>
</evidence>
<evidence type="ECO:0000256" key="10">
    <source>
        <dbReference type="RuleBase" id="RU003879"/>
    </source>
</evidence>
<comment type="subcellular location">
    <subcellularLocation>
        <location evidence="1">Cell inner membrane</location>
        <topology evidence="1">Single-pass type II membrane protein</topology>
    </subcellularLocation>
    <subcellularLocation>
        <location evidence="10">Cell membrane</location>
        <topology evidence="10">Single-pass type II membrane protein</topology>
    </subcellularLocation>
</comment>
<dbReference type="PANTHER" id="PTHR30558">
    <property type="entry name" value="EXBD MEMBRANE COMPONENT OF PMF-DRIVEN MACROMOLECULE IMPORT SYSTEM"/>
    <property type="match status" value="1"/>
</dbReference>
<proteinExistence type="inferred from homology"/>
<dbReference type="PANTHER" id="PTHR30558:SF12">
    <property type="entry name" value="BIOPOLYMER TRANSPORT PROTEIN EXBD"/>
    <property type="match status" value="1"/>
</dbReference>
<keyword evidence="6 10" id="KW-0812">Transmembrane</keyword>